<dbReference type="InterPro" id="IPR011047">
    <property type="entry name" value="Quinoprotein_ADH-like_sf"/>
</dbReference>
<evidence type="ECO:0000256" key="3">
    <source>
        <dbReference type="PROSITE-ProRule" id="PRU00221"/>
    </source>
</evidence>
<reference evidence="6" key="1">
    <citation type="journal article" date="2019" name="Environ. Microbiol.">
        <title>Fungal ecological strategies reflected in gene transcription - a case study of two litter decomposers.</title>
        <authorList>
            <person name="Barbi F."/>
            <person name="Kohler A."/>
            <person name="Barry K."/>
            <person name="Baskaran P."/>
            <person name="Daum C."/>
            <person name="Fauchery L."/>
            <person name="Ihrmark K."/>
            <person name="Kuo A."/>
            <person name="LaButti K."/>
            <person name="Lipzen A."/>
            <person name="Morin E."/>
            <person name="Grigoriev I.V."/>
            <person name="Henrissat B."/>
            <person name="Lindahl B."/>
            <person name="Martin F."/>
        </authorList>
    </citation>
    <scope>NUCLEOTIDE SEQUENCE</scope>
    <source>
        <strain evidence="6">JB14</strain>
    </source>
</reference>
<organism evidence="6 7">
    <name type="scientific">Gymnopus androsaceus JB14</name>
    <dbReference type="NCBI Taxonomy" id="1447944"/>
    <lineage>
        <taxon>Eukaryota</taxon>
        <taxon>Fungi</taxon>
        <taxon>Dikarya</taxon>
        <taxon>Basidiomycota</taxon>
        <taxon>Agaricomycotina</taxon>
        <taxon>Agaricomycetes</taxon>
        <taxon>Agaricomycetidae</taxon>
        <taxon>Agaricales</taxon>
        <taxon>Marasmiineae</taxon>
        <taxon>Omphalotaceae</taxon>
        <taxon>Gymnopus</taxon>
    </lineage>
</organism>
<keyword evidence="1 3" id="KW-0853">WD repeat</keyword>
<feature type="repeat" description="WD" evidence="3">
    <location>
        <begin position="1041"/>
        <end position="1082"/>
    </location>
</feature>
<dbReference type="Pfam" id="PF25173">
    <property type="entry name" value="Beta-prop_WDR3_1st"/>
    <property type="match status" value="1"/>
</dbReference>
<dbReference type="GO" id="GO:0007166">
    <property type="term" value="P:cell surface receptor signaling pathway"/>
    <property type="evidence" value="ECO:0007669"/>
    <property type="project" value="InterPro"/>
</dbReference>
<dbReference type="Gene3D" id="2.130.10.10">
    <property type="entry name" value="YVTN repeat-like/Quinoprotein amine dehydrogenase"/>
    <property type="match status" value="5"/>
</dbReference>
<dbReference type="Gene3D" id="3.40.50.300">
    <property type="entry name" value="P-loop containing nucleotide triphosphate hydrolases"/>
    <property type="match status" value="1"/>
</dbReference>
<dbReference type="InterPro" id="IPR059179">
    <property type="entry name" value="MLKL-like_MCAfunc"/>
</dbReference>
<sequence length="1272" mass="141410">MSQKKIMAQEVASFAWSGFKLLVTNANEVLEGTPLKLPVQIIKNLIEIAEVVADNNDKMKEILQMTDQRLKRIFEDIAKWKDMDGIQSCFGHFCKALTEADIHLRKMDATGLIKQTVQSSDNKEEIEKILRSIDDATQDFQLDITLLNIRLTQEIKDNTEILRLKSLNPSFEALHTQDGRDRCVKETRVHIIEQILSWCKDLSPESPSIYWLNGMAGTGKSTIALTICDMLTKDNKATRLGASFFCSHQVLNRGKQANVIPTIAHQLALSFPPFGRALLDAKLDAQPIAVKEHSKRMLIEPWKAAISEHVAPIIVVIDALDELEGMEGSQFFQNLMAVMAEETNSVRLKFFITSRQDPKIVEMAQKLPPTVRPRLQDIENIVVEGDITLYLRDALPELNEDDYSKVARQSAGLFIFAATMVRFILGPFPQSSHMQKSRLELMLGEWPNTDEKPDEGLAVDKLYEEILLDYFKLMAPVDRKIYFKILQTIMCTKVPLMAADIATLCCSPGPLKEEDICIMVSSLHAVLYLFEDHVFTYHKSFIDFMSNVSRLQGNQMRAIFNGYPQDICHYDLTMKTFDVMQDLHFNICKLPSSFQNDAEIKDLSHRIKTNIPKALQYACQYWSAHLASSTGEKREDIAKKLWVWMGKKSIFWIEAMNLMRMVGKCHAMLMEVQKYVRVLPEQRKDIIALANMTKIFGSNSVSESTPHLYISALPVLQSFLGEGSTWNTWVQNIPKLTGHASLNQLVVILHEDEVNSVAFSPDGTQIVSGSGDQSVRIWDASTGKEMHKLEGHTDQVTSVAFSPDGTQIVSGSGDQSFRIWDASTGKEMHKLEGHTDWVTSVAFSPDGTQIVSGSGDQSVRIWDASTGKEMHKLEGHTHWVTSVAFSPDGTQIVSGSGDQSVRIWDASTGKEMHKLEGHTDQVTSVAFSPDGTQIVSGSGDQSFRIWDASTGKEMHKLEGHTDWVTSVAFSPDGTQIVSGSGDQSVRIWDASTGKEMHKLEGHTHWVTSVAFSPDGTQIVSGSGDQSVRIWDASTGKEMHKLEGHTNQVTSVAFSPDGTQIVSGSGDQSVRIWDASTGKEMHKLEGHTNQVTSVAFSPDGTQIVSGSGDQSVRIWDASTGKEMHKLEGHTDWVTSVAFSPDGTQVVSGSGDQSVSIWDASTGKEMYKLEGHIDRLSSVAVSPHGTQIASGSASKCVQIQQTDGKSIEIQDSWYLNNDGWIMSSNQSKLMWLPPAMRPYTNQPHCRVISSSGCIDVDFSNTFLGTEWGKCYADF</sequence>
<evidence type="ECO:0000313" key="6">
    <source>
        <dbReference type="EMBL" id="KAE9385621.1"/>
    </source>
</evidence>
<evidence type="ECO:0000313" key="7">
    <source>
        <dbReference type="Proteomes" id="UP000799118"/>
    </source>
</evidence>
<accession>A0A6A4GJ28</accession>
<dbReference type="SUPFAM" id="SSF52540">
    <property type="entry name" value="P-loop containing nucleoside triphosphate hydrolases"/>
    <property type="match status" value="1"/>
</dbReference>
<gene>
    <name evidence="6" type="ORF">BT96DRAFT_574609</name>
</gene>
<dbReference type="InterPro" id="IPR020472">
    <property type="entry name" value="WD40_PAC1"/>
</dbReference>
<proteinExistence type="predicted"/>
<dbReference type="SUPFAM" id="SSF50998">
    <property type="entry name" value="Quinoprotein alcohol dehydrogenase-like"/>
    <property type="match status" value="1"/>
</dbReference>
<dbReference type="SMART" id="SM00564">
    <property type="entry name" value="PQQ"/>
    <property type="match status" value="10"/>
</dbReference>
<dbReference type="InterPro" id="IPR036537">
    <property type="entry name" value="Adaptor_Cbl_N_dom_sf"/>
</dbReference>
<dbReference type="Proteomes" id="UP000799118">
    <property type="component" value="Unassembled WGS sequence"/>
</dbReference>
<dbReference type="InterPro" id="IPR056884">
    <property type="entry name" value="NPHP3-like_N"/>
</dbReference>
<keyword evidence="7" id="KW-1185">Reference proteome</keyword>
<dbReference type="InterPro" id="IPR019775">
    <property type="entry name" value="WD40_repeat_CS"/>
</dbReference>
<dbReference type="InterPro" id="IPR055442">
    <property type="entry name" value="Beta-prop_EML-like_2nd"/>
</dbReference>
<dbReference type="Gene3D" id="1.20.930.20">
    <property type="entry name" value="Adaptor protein Cbl, N-terminal domain"/>
    <property type="match status" value="1"/>
</dbReference>
<feature type="repeat" description="WD" evidence="3">
    <location>
        <begin position="1125"/>
        <end position="1166"/>
    </location>
</feature>
<feature type="repeat" description="WD" evidence="3">
    <location>
        <begin position="1083"/>
        <end position="1124"/>
    </location>
</feature>
<feature type="repeat" description="WD" evidence="3">
    <location>
        <begin position="873"/>
        <end position="914"/>
    </location>
</feature>
<keyword evidence="2" id="KW-0677">Repeat</keyword>
<dbReference type="PRINTS" id="PR00320">
    <property type="entry name" value="GPROTEINBRPT"/>
</dbReference>
<evidence type="ECO:0000256" key="2">
    <source>
        <dbReference type="ARBA" id="ARBA00022737"/>
    </source>
</evidence>
<dbReference type="CDD" id="cd21037">
    <property type="entry name" value="MLKL_NTD"/>
    <property type="match status" value="1"/>
</dbReference>
<dbReference type="PROSITE" id="PS50294">
    <property type="entry name" value="WD_REPEATS_REGION"/>
    <property type="match status" value="10"/>
</dbReference>
<feature type="domain" description="Nephrocystin 3-like N-terminal" evidence="5">
    <location>
        <begin position="194"/>
        <end position="355"/>
    </location>
</feature>
<evidence type="ECO:0000259" key="4">
    <source>
        <dbReference type="Pfam" id="PF23414"/>
    </source>
</evidence>
<feature type="repeat" description="WD" evidence="3">
    <location>
        <begin position="915"/>
        <end position="956"/>
    </location>
</feature>
<dbReference type="InterPro" id="IPR015943">
    <property type="entry name" value="WD40/YVTN_repeat-like_dom_sf"/>
</dbReference>
<protein>
    <submittedName>
        <fullName evidence="6">Uncharacterized protein</fullName>
    </submittedName>
</protein>
<dbReference type="SMART" id="SM00320">
    <property type="entry name" value="WD40"/>
    <property type="match status" value="11"/>
</dbReference>
<dbReference type="PROSITE" id="PS00678">
    <property type="entry name" value="WD_REPEATS_1"/>
    <property type="match status" value="8"/>
</dbReference>
<dbReference type="Pfam" id="PF24883">
    <property type="entry name" value="NPHP3_N"/>
    <property type="match status" value="1"/>
</dbReference>
<feature type="repeat" description="WD" evidence="3">
    <location>
        <begin position="999"/>
        <end position="1040"/>
    </location>
</feature>
<dbReference type="PROSITE" id="PS50082">
    <property type="entry name" value="WD_REPEATS_2"/>
    <property type="match status" value="10"/>
</dbReference>
<feature type="repeat" description="WD" evidence="3">
    <location>
        <begin position="957"/>
        <end position="998"/>
    </location>
</feature>
<dbReference type="OrthoDB" id="3266532at2759"/>
<dbReference type="InterPro" id="IPR027417">
    <property type="entry name" value="P-loop_NTPase"/>
</dbReference>
<dbReference type="InterPro" id="IPR018391">
    <property type="entry name" value="PQQ_b-propeller_rpt"/>
</dbReference>
<feature type="domain" description="EML-like second beta-propeller" evidence="4">
    <location>
        <begin position="756"/>
        <end position="913"/>
    </location>
</feature>
<evidence type="ECO:0000256" key="1">
    <source>
        <dbReference type="ARBA" id="ARBA00022574"/>
    </source>
</evidence>
<name>A0A6A4GJ28_9AGAR</name>
<dbReference type="AlphaFoldDB" id="A0A6A4GJ28"/>
<dbReference type="Pfam" id="PF00400">
    <property type="entry name" value="WD40"/>
    <property type="match status" value="2"/>
</dbReference>
<dbReference type="Pfam" id="PF23414">
    <property type="entry name" value="Beta-prop_EML_2"/>
    <property type="match status" value="1"/>
</dbReference>
<feature type="repeat" description="WD" evidence="3">
    <location>
        <begin position="789"/>
        <end position="830"/>
    </location>
</feature>
<dbReference type="SUPFAM" id="SSF69322">
    <property type="entry name" value="Tricorn protease domain 2"/>
    <property type="match status" value="1"/>
</dbReference>
<evidence type="ECO:0000259" key="5">
    <source>
        <dbReference type="Pfam" id="PF24883"/>
    </source>
</evidence>
<dbReference type="InterPro" id="IPR001680">
    <property type="entry name" value="WD40_rpt"/>
</dbReference>
<dbReference type="PANTHER" id="PTHR44129">
    <property type="entry name" value="WD REPEAT-CONTAINING PROTEIN POP1"/>
    <property type="match status" value="1"/>
</dbReference>
<feature type="repeat" description="WD" evidence="3">
    <location>
        <begin position="831"/>
        <end position="872"/>
    </location>
</feature>
<dbReference type="CDD" id="cd00200">
    <property type="entry name" value="WD40"/>
    <property type="match status" value="1"/>
</dbReference>
<dbReference type="InterPro" id="IPR050349">
    <property type="entry name" value="WD_LIS1/nudF_dynein_reg"/>
</dbReference>
<feature type="repeat" description="WD" evidence="3">
    <location>
        <begin position="747"/>
        <end position="788"/>
    </location>
</feature>
<dbReference type="EMBL" id="ML769962">
    <property type="protein sequence ID" value="KAE9385621.1"/>
    <property type="molecule type" value="Genomic_DNA"/>
</dbReference>